<reference evidence="1 2" key="1">
    <citation type="journal article" date="2018" name="Pathog. Dis.">
        <title>Whole-genome sequencing based characterization of antimicrobial resistance in Enterococcus.</title>
        <authorList>
            <person name="Tyson G."/>
        </authorList>
    </citation>
    <scope>NUCLEOTIDE SEQUENCE [LARGE SCALE GENOMIC DNA]</scope>
    <source>
        <strain evidence="1 2">CVM N55263</strain>
    </source>
</reference>
<dbReference type="AlphaFoldDB" id="A0A2S7RUA5"/>
<comment type="caution">
    <text evidence="1">The sequence shown here is derived from an EMBL/GenBank/DDBJ whole genome shotgun (WGS) entry which is preliminary data.</text>
</comment>
<dbReference type="Proteomes" id="UP000237934">
    <property type="component" value="Unassembled WGS sequence"/>
</dbReference>
<proteinExistence type="predicted"/>
<gene>
    <name evidence="1" type="ORF">CUS89_07345</name>
</gene>
<dbReference type="RefSeq" id="WP_104871632.1">
    <property type="nucleotide sequence ID" value="NZ_JADNKX010000001.1"/>
</dbReference>
<protein>
    <submittedName>
        <fullName evidence="1">Uncharacterized protein</fullName>
    </submittedName>
</protein>
<sequence length="60" mass="6879">MLASVDLVLNGIVYCKKGMVVQLKNKTGKYSTLSRTYQDGEKQKTIEFKVSNELMPLYFE</sequence>
<organism evidence="1 2">
    <name type="scientific">Enterococcus mundtii</name>
    <dbReference type="NCBI Taxonomy" id="53346"/>
    <lineage>
        <taxon>Bacteria</taxon>
        <taxon>Bacillati</taxon>
        <taxon>Bacillota</taxon>
        <taxon>Bacilli</taxon>
        <taxon>Lactobacillales</taxon>
        <taxon>Enterococcaceae</taxon>
        <taxon>Enterococcus</taxon>
    </lineage>
</organism>
<evidence type="ECO:0000313" key="1">
    <source>
        <dbReference type="EMBL" id="PQF23376.1"/>
    </source>
</evidence>
<name>A0A2S7RUA5_ENTMU</name>
<dbReference type="EMBL" id="PUAP01000022">
    <property type="protein sequence ID" value="PQF23376.1"/>
    <property type="molecule type" value="Genomic_DNA"/>
</dbReference>
<evidence type="ECO:0000313" key="2">
    <source>
        <dbReference type="Proteomes" id="UP000237934"/>
    </source>
</evidence>
<accession>A0A2S7RUA5</accession>